<gene>
    <name evidence="1" type="ORF">Poly41_14430</name>
</gene>
<dbReference type="AlphaFoldDB" id="A0A5C6DV93"/>
<protein>
    <submittedName>
        <fullName evidence="1">Uncharacterized protein</fullName>
    </submittedName>
</protein>
<dbReference type="PANTHER" id="PTHR43640">
    <property type="entry name" value="OS07G0260300 PROTEIN"/>
    <property type="match status" value="1"/>
</dbReference>
<organism evidence="1 2">
    <name type="scientific">Novipirellula artificiosorum</name>
    <dbReference type="NCBI Taxonomy" id="2528016"/>
    <lineage>
        <taxon>Bacteria</taxon>
        <taxon>Pseudomonadati</taxon>
        <taxon>Planctomycetota</taxon>
        <taxon>Planctomycetia</taxon>
        <taxon>Pirellulales</taxon>
        <taxon>Pirellulaceae</taxon>
        <taxon>Novipirellula</taxon>
    </lineage>
</organism>
<dbReference type="Proteomes" id="UP000319143">
    <property type="component" value="Unassembled WGS sequence"/>
</dbReference>
<keyword evidence="2" id="KW-1185">Reference proteome</keyword>
<reference evidence="1 2" key="1">
    <citation type="submission" date="2019-02" db="EMBL/GenBank/DDBJ databases">
        <title>Deep-cultivation of Planctomycetes and their phenomic and genomic characterization uncovers novel biology.</title>
        <authorList>
            <person name="Wiegand S."/>
            <person name="Jogler M."/>
            <person name="Boedeker C."/>
            <person name="Pinto D."/>
            <person name="Vollmers J."/>
            <person name="Rivas-Marin E."/>
            <person name="Kohn T."/>
            <person name="Peeters S.H."/>
            <person name="Heuer A."/>
            <person name="Rast P."/>
            <person name="Oberbeckmann S."/>
            <person name="Bunk B."/>
            <person name="Jeske O."/>
            <person name="Meyerdierks A."/>
            <person name="Storesund J.E."/>
            <person name="Kallscheuer N."/>
            <person name="Luecker S."/>
            <person name="Lage O.M."/>
            <person name="Pohl T."/>
            <person name="Merkel B.J."/>
            <person name="Hornburger P."/>
            <person name="Mueller R.-W."/>
            <person name="Bruemmer F."/>
            <person name="Labrenz M."/>
            <person name="Spormann A.M."/>
            <person name="Op Den Camp H."/>
            <person name="Overmann J."/>
            <person name="Amann R."/>
            <person name="Jetten M.S.M."/>
            <person name="Mascher T."/>
            <person name="Medema M.H."/>
            <person name="Devos D.P."/>
            <person name="Kaster A.-K."/>
            <person name="Ovreas L."/>
            <person name="Rohde M."/>
            <person name="Galperin M.Y."/>
            <person name="Jogler C."/>
        </authorList>
    </citation>
    <scope>NUCLEOTIDE SEQUENCE [LARGE SCALE GENOMIC DNA]</scope>
    <source>
        <strain evidence="1 2">Poly41</strain>
    </source>
</reference>
<dbReference type="PANTHER" id="PTHR43640:SF1">
    <property type="entry name" value="THIOREDOXIN-DEPENDENT PEROXIREDOXIN"/>
    <property type="match status" value="1"/>
</dbReference>
<dbReference type="EMBL" id="SJPV01000002">
    <property type="protein sequence ID" value="TWU40610.1"/>
    <property type="molecule type" value="Genomic_DNA"/>
</dbReference>
<sequence length="128" mass="14571">MTFPLLKDNRNRVADAVGAQRTPEVFLLDHDRVIRYRGRIDDQYGVGYSREREVQQDLATAIEKLLAGDPIAIPETEAVGCHIGRVKPTIPTGPVFPLQSGLPTFLSCLLKPRRSERFFPLYHDLRER</sequence>
<dbReference type="InterPro" id="IPR036249">
    <property type="entry name" value="Thioredoxin-like_sf"/>
</dbReference>
<comment type="caution">
    <text evidence="1">The sequence shown here is derived from an EMBL/GenBank/DDBJ whole genome shotgun (WGS) entry which is preliminary data.</text>
</comment>
<evidence type="ECO:0000313" key="1">
    <source>
        <dbReference type="EMBL" id="TWU40610.1"/>
    </source>
</evidence>
<proteinExistence type="predicted"/>
<dbReference type="Gene3D" id="3.40.30.10">
    <property type="entry name" value="Glutaredoxin"/>
    <property type="match status" value="1"/>
</dbReference>
<dbReference type="SUPFAM" id="SSF52833">
    <property type="entry name" value="Thioredoxin-like"/>
    <property type="match status" value="1"/>
</dbReference>
<accession>A0A5C6DV93</accession>
<dbReference type="InterPro" id="IPR047262">
    <property type="entry name" value="PRX-like1"/>
</dbReference>
<evidence type="ECO:0000313" key="2">
    <source>
        <dbReference type="Proteomes" id="UP000319143"/>
    </source>
</evidence>
<name>A0A5C6DV93_9BACT</name>